<sequence>MDVLDDAAIESRLRAASSDCWGTLWSAADKVLASEGPQSEWIFNSGQQPYIRYSDEVNVLLAALDSAGLVVEFPWRQWDGLSRYETGQGLADAPVAESVRVLSMMMNSERFVTGTIAHLLEDGTLATALERLRTWHREQPALAPARRGRADERRWSRWRRRRS</sequence>
<dbReference type="RefSeq" id="WP_157186351.1">
    <property type="nucleotide sequence ID" value="NZ_JBIAQY010000009.1"/>
</dbReference>
<dbReference type="Proteomes" id="UP001601992">
    <property type="component" value="Unassembled WGS sequence"/>
</dbReference>
<keyword evidence="3" id="KW-1185">Reference proteome</keyword>
<feature type="region of interest" description="Disordered" evidence="1">
    <location>
        <begin position="143"/>
        <end position="163"/>
    </location>
</feature>
<proteinExistence type="predicted"/>
<reference evidence="2 3" key="1">
    <citation type="submission" date="2024-10" db="EMBL/GenBank/DDBJ databases">
        <title>The Natural Products Discovery Center: Release of the First 8490 Sequenced Strains for Exploring Actinobacteria Biosynthetic Diversity.</title>
        <authorList>
            <person name="Kalkreuter E."/>
            <person name="Kautsar S.A."/>
            <person name="Yang D."/>
            <person name="Bader C.D."/>
            <person name="Teijaro C.N."/>
            <person name="Fluegel L."/>
            <person name="Davis C.M."/>
            <person name="Simpson J.R."/>
            <person name="Lauterbach L."/>
            <person name="Steele A.D."/>
            <person name="Gui C."/>
            <person name="Meng S."/>
            <person name="Li G."/>
            <person name="Viehrig K."/>
            <person name="Ye F."/>
            <person name="Su P."/>
            <person name="Kiefer A.F."/>
            <person name="Nichols A."/>
            <person name="Cepeda A.J."/>
            <person name="Yan W."/>
            <person name="Fan B."/>
            <person name="Jiang Y."/>
            <person name="Adhikari A."/>
            <person name="Zheng C.-J."/>
            <person name="Schuster L."/>
            <person name="Cowan T.M."/>
            <person name="Smanski M.J."/>
            <person name="Chevrette M.G."/>
            <person name="De Carvalho L.P.S."/>
            <person name="Shen B."/>
        </authorList>
    </citation>
    <scope>NUCLEOTIDE SEQUENCE [LARGE SCALE GENOMIC DNA]</scope>
    <source>
        <strain evidence="2 3">NPDC002593</strain>
    </source>
</reference>
<comment type="caution">
    <text evidence="2">The sequence shown here is derived from an EMBL/GenBank/DDBJ whole genome shotgun (WGS) entry which is preliminary data.</text>
</comment>
<evidence type="ECO:0000313" key="2">
    <source>
        <dbReference type="EMBL" id="MFF3571120.1"/>
    </source>
</evidence>
<organism evidence="2 3">
    <name type="scientific">Nocardia jiangxiensis</name>
    <dbReference type="NCBI Taxonomy" id="282685"/>
    <lineage>
        <taxon>Bacteria</taxon>
        <taxon>Bacillati</taxon>
        <taxon>Actinomycetota</taxon>
        <taxon>Actinomycetes</taxon>
        <taxon>Mycobacteriales</taxon>
        <taxon>Nocardiaceae</taxon>
        <taxon>Nocardia</taxon>
    </lineage>
</organism>
<evidence type="ECO:0000313" key="3">
    <source>
        <dbReference type="Proteomes" id="UP001601992"/>
    </source>
</evidence>
<evidence type="ECO:0000256" key="1">
    <source>
        <dbReference type="SAM" id="MobiDB-lite"/>
    </source>
</evidence>
<gene>
    <name evidence="2" type="ORF">ACFYXQ_25405</name>
</gene>
<protein>
    <submittedName>
        <fullName evidence="2">DUF6508 domain-containing protein</fullName>
    </submittedName>
</protein>
<dbReference type="EMBL" id="JBIAQY010000009">
    <property type="protein sequence ID" value="MFF3571120.1"/>
    <property type="molecule type" value="Genomic_DNA"/>
</dbReference>
<dbReference type="Pfam" id="PF20118">
    <property type="entry name" value="DUF6508"/>
    <property type="match status" value="1"/>
</dbReference>
<name>A0ABW6S4A6_9NOCA</name>
<dbReference type="InterPro" id="IPR045425">
    <property type="entry name" value="DUF6508"/>
</dbReference>
<accession>A0ABW6S4A6</accession>